<dbReference type="SUPFAM" id="SSF53613">
    <property type="entry name" value="Ribokinase-like"/>
    <property type="match status" value="1"/>
</dbReference>
<name>A0ABN2MXT1_9MICO</name>
<dbReference type="EMBL" id="BAAANK010000009">
    <property type="protein sequence ID" value="GAA1842132.1"/>
    <property type="molecule type" value="Genomic_DNA"/>
</dbReference>
<comment type="function">
    <text evidence="10">Catalyzes the ADP transfer from ATP to D-glycero-beta-D-manno-heptose 1-phosphate, yielding ADP-D-glycero-beta-D-manno-heptose.</text>
</comment>
<dbReference type="InterPro" id="IPR014729">
    <property type="entry name" value="Rossmann-like_a/b/a_fold"/>
</dbReference>
<dbReference type="InterPro" id="IPR002173">
    <property type="entry name" value="Carboh/pur_kinase_PfkB_CS"/>
</dbReference>
<comment type="catalytic activity">
    <reaction evidence="9 10">
        <text>D-glycero-beta-D-manno-heptose 1-phosphate + ATP + H(+) = ADP-D-glycero-beta-D-manno-heptose + diphosphate</text>
        <dbReference type="Rhea" id="RHEA:27465"/>
        <dbReference type="ChEBI" id="CHEBI:15378"/>
        <dbReference type="ChEBI" id="CHEBI:30616"/>
        <dbReference type="ChEBI" id="CHEBI:33019"/>
        <dbReference type="ChEBI" id="CHEBI:59967"/>
        <dbReference type="ChEBI" id="CHEBI:61593"/>
        <dbReference type="EC" id="2.7.7.70"/>
    </reaction>
</comment>
<dbReference type="PANTHER" id="PTHR46969">
    <property type="entry name" value="BIFUNCTIONAL PROTEIN HLDE"/>
    <property type="match status" value="1"/>
</dbReference>
<dbReference type="InterPro" id="IPR011914">
    <property type="entry name" value="RfaE_dom_II"/>
</dbReference>
<dbReference type="RefSeq" id="WP_246205391.1">
    <property type="nucleotide sequence ID" value="NZ_BAAANK010000009.1"/>
</dbReference>
<dbReference type="NCBIfam" id="TIGR02199">
    <property type="entry name" value="rfaE_dom_II"/>
    <property type="match status" value="1"/>
</dbReference>
<comment type="subunit">
    <text evidence="10">Homodimer.</text>
</comment>
<dbReference type="InterPro" id="IPR004821">
    <property type="entry name" value="Cyt_trans-like"/>
</dbReference>
<evidence type="ECO:0000313" key="13">
    <source>
        <dbReference type="EMBL" id="GAA1842132.1"/>
    </source>
</evidence>
<comment type="similarity">
    <text evidence="10">In the C-terminal section; belongs to the cytidylyltransferase family.</text>
</comment>
<sequence>MHQFADLPRRIRLDAPIVTVVGEAILDRWWMGGSRRLSREAPAPIVEVSAQVDAPGGAANTAVNLSALGVRVRLVSAVGPDAAGDRMLELLVEAGVDVSGVIRSPLVRTVSKTRIVADDQVLVRADSGSLELDGDTRAELAAALGTAFGPGLEDSDALVVSDYGSGLLSDPVVSALCRAHRPGQVVVDAHDPAAWRALAPDVAVPNAREAEALLGHSLGDGPGRASAVAASADRLRSAAGATALVVTLDRDGAVLVAPESVPFTTHAHPVSEKYASGAGDTFTASLTAALCVGATLEDATNLGQFAADVALRHLGTSVCSSEELAAQALPRLPAVLTPASLASAIRRDREQGLRIVFTNGCFDVLHLGHTSYLRQARELGDRLVVAVNSDESVRRLKGPDRPVNAQSDRAAVLAALECVDYVTVFDGETPIPLIERLQPQVYVKGGDYSAEMLAEADVVRGYGGEVVMVGYVPAHSTTALVDRIRSGGRE</sequence>
<comment type="catalytic activity">
    <reaction evidence="10">
        <text>D-glycero-beta-D-manno-heptose 7-phosphate + ATP = D-glycero-beta-D-manno-heptose 1,7-bisphosphate + ADP + H(+)</text>
        <dbReference type="Rhea" id="RHEA:27473"/>
        <dbReference type="ChEBI" id="CHEBI:15378"/>
        <dbReference type="ChEBI" id="CHEBI:30616"/>
        <dbReference type="ChEBI" id="CHEBI:60204"/>
        <dbReference type="ChEBI" id="CHEBI:60208"/>
        <dbReference type="ChEBI" id="CHEBI:456216"/>
        <dbReference type="EC" id="2.7.1.167"/>
    </reaction>
</comment>
<feature type="region of interest" description="Ribokinase" evidence="10">
    <location>
        <begin position="1"/>
        <end position="334"/>
    </location>
</feature>
<evidence type="ECO:0000256" key="1">
    <source>
        <dbReference type="ARBA" id="ARBA00004713"/>
    </source>
</evidence>
<keyword evidence="4 10" id="KW-0547">Nucleotide-binding</keyword>
<dbReference type="InterPro" id="IPR023030">
    <property type="entry name" value="Bifunc_HldE"/>
</dbReference>
<comment type="pathway">
    <text evidence="10">Nucleotide-sugar biosynthesis; ADP-L-glycero-beta-D-manno-heptose biosynthesis; ADP-L-glycero-beta-D-manno-heptose from D-glycero-beta-D-manno-heptose 7-phosphate: step 1/4.</text>
</comment>
<proteinExistence type="inferred from homology"/>
<dbReference type="Gene3D" id="3.40.1190.20">
    <property type="match status" value="1"/>
</dbReference>
<evidence type="ECO:0000256" key="9">
    <source>
        <dbReference type="ARBA" id="ARBA00047428"/>
    </source>
</evidence>
<dbReference type="GO" id="GO:0016301">
    <property type="term" value="F:kinase activity"/>
    <property type="evidence" value="ECO:0007669"/>
    <property type="project" value="UniProtKB-KW"/>
</dbReference>
<evidence type="ECO:0000256" key="6">
    <source>
        <dbReference type="ARBA" id="ARBA00022840"/>
    </source>
</evidence>
<keyword evidence="3 10" id="KW-0548">Nucleotidyltransferase</keyword>
<evidence type="ECO:0000259" key="12">
    <source>
        <dbReference type="Pfam" id="PF01467"/>
    </source>
</evidence>
<comment type="pathway">
    <text evidence="10">Nucleotide-sugar biosynthesis; ADP-L-glycero-beta-D-manno-heptose biosynthesis; ADP-L-glycero-beta-D-manno-heptose from D-glycero-beta-D-manno-heptose 7-phosphate: step 3/4.</text>
</comment>
<dbReference type="PROSITE" id="PS00583">
    <property type="entry name" value="PFKB_KINASES_1"/>
    <property type="match status" value="1"/>
</dbReference>
<feature type="domain" description="Cytidyltransferase-like" evidence="12">
    <location>
        <begin position="357"/>
        <end position="460"/>
    </location>
</feature>
<dbReference type="Gene3D" id="3.40.50.620">
    <property type="entry name" value="HUPs"/>
    <property type="match status" value="1"/>
</dbReference>
<evidence type="ECO:0000259" key="11">
    <source>
        <dbReference type="Pfam" id="PF00294"/>
    </source>
</evidence>
<gene>
    <name evidence="13" type="primary">rfaE1</name>
    <name evidence="10" type="synonym">hldE</name>
    <name evidence="13" type="ORF">GCM10009750_30480</name>
</gene>
<dbReference type="Pfam" id="PF01467">
    <property type="entry name" value="CTP_transf_like"/>
    <property type="match status" value="1"/>
</dbReference>
<comment type="caution">
    <text evidence="13">The sequence shown here is derived from an EMBL/GenBank/DDBJ whole genome shotgun (WGS) entry which is preliminary data.</text>
</comment>
<dbReference type="Pfam" id="PF00294">
    <property type="entry name" value="PfkB"/>
    <property type="match status" value="1"/>
</dbReference>
<dbReference type="SUPFAM" id="SSF52374">
    <property type="entry name" value="Nucleotidylyl transferase"/>
    <property type="match status" value="1"/>
</dbReference>
<comment type="pathway">
    <text evidence="1">Bacterial outer membrane biogenesis; LPS core biosynthesis.</text>
</comment>
<evidence type="ECO:0000256" key="8">
    <source>
        <dbReference type="ARBA" id="ARBA00023277"/>
    </source>
</evidence>
<keyword evidence="6 10" id="KW-0067">ATP-binding</keyword>
<feature type="region of interest" description="Cytidylyltransferase" evidence="10">
    <location>
        <begin position="357"/>
        <end position="490"/>
    </location>
</feature>
<feature type="binding site" evidence="10">
    <location>
        <begin position="206"/>
        <end position="209"/>
    </location>
    <ligand>
        <name>ATP</name>
        <dbReference type="ChEBI" id="CHEBI:30616"/>
    </ligand>
</feature>
<feature type="active site" evidence="10">
    <location>
        <position position="280"/>
    </location>
</feature>
<dbReference type="InterPro" id="IPR029056">
    <property type="entry name" value="Ribokinase-like"/>
</dbReference>
<evidence type="ECO:0000313" key="14">
    <source>
        <dbReference type="Proteomes" id="UP001501746"/>
    </source>
</evidence>
<accession>A0ABN2MXT1</accession>
<dbReference type="HAMAP" id="MF_01603">
    <property type="entry name" value="HldE"/>
    <property type="match status" value="1"/>
</dbReference>
<dbReference type="InterPro" id="IPR011611">
    <property type="entry name" value="PfkB_dom"/>
</dbReference>
<evidence type="ECO:0000256" key="5">
    <source>
        <dbReference type="ARBA" id="ARBA00022777"/>
    </source>
</evidence>
<keyword evidence="7 10" id="KW-0511">Multifunctional enzyme</keyword>
<protein>
    <recommendedName>
        <fullName evidence="10">Bifunctional protein HldE</fullName>
    </recommendedName>
    <domain>
        <recommendedName>
            <fullName evidence="10">D-beta-D-heptose 7-phosphate kinase</fullName>
            <ecNumber evidence="10">2.7.1.167</ecNumber>
        </recommendedName>
        <alternativeName>
            <fullName evidence="10">D-beta-D-heptose 7-phosphotransferase</fullName>
        </alternativeName>
        <alternativeName>
            <fullName evidence="10">D-glycero-beta-D-manno-heptose-7-phosphate kinase</fullName>
        </alternativeName>
    </domain>
    <domain>
        <recommendedName>
            <fullName evidence="10">D-beta-D-heptose 1-phosphate adenylyltransferase</fullName>
            <ecNumber evidence="10">2.7.7.70</ecNumber>
        </recommendedName>
        <alternativeName>
            <fullName evidence="10">D-glycero-beta-D-manno-heptose 1-phosphate adenylyltransferase</fullName>
        </alternativeName>
    </domain>
</protein>
<organism evidence="13 14">
    <name type="scientific">Agromyces salentinus</name>
    <dbReference type="NCBI Taxonomy" id="269421"/>
    <lineage>
        <taxon>Bacteria</taxon>
        <taxon>Bacillati</taxon>
        <taxon>Actinomycetota</taxon>
        <taxon>Actinomycetes</taxon>
        <taxon>Micrococcales</taxon>
        <taxon>Microbacteriaceae</taxon>
        <taxon>Agromyces</taxon>
    </lineage>
</organism>
<comment type="similarity">
    <text evidence="10">In the N-terminal section; belongs to the carbohydrate kinase PfkB family.</text>
</comment>
<evidence type="ECO:0000256" key="7">
    <source>
        <dbReference type="ARBA" id="ARBA00023268"/>
    </source>
</evidence>
<comment type="function">
    <text evidence="10">Catalyzes the phosphorylation of D-glycero-D-manno-heptose 7-phosphate at the C-1 position to selectively form D-glycero-beta-D-manno-heptose-1,7-bisphosphate.</text>
</comment>
<dbReference type="Proteomes" id="UP001501746">
    <property type="component" value="Unassembled WGS sequence"/>
</dbReference>
<keyword evidence="5 10" id="KW-0418">Kinase</keyword>
<evidence type="ECO:0000256" key="10">
    <source>
        <dbReference type="HAMAP-Rule" id="MF_01603"/>
    </source>
</evidence>
<evidence type="ECO:0000256" key="3">
    <source>
        <dbReference type="ARBA" id="ARBA00022695"/>
    </source>
</evidence>
<keyword evidence="8 10" id="KW-0119">Carbohydrate metabolism</keyword>
<dbReference type="NCBIfam" id="TIGR00125">
    <property type="entry name" value="cyt_tran_rel"/>
    <property type="match status" value="1"/>
</dbReference>
<dbReference type="EC" id="2.7.1.167" evidence="10"/>
<feature type="domain" description="Carbohydrate kinase PfkB" evidence="11">
    <location>
        <begin position="20"/>
        <end position="320"/>
    </location>
</feature>
<dbReference type="EC" id="2.7.7.70" evidence="10"/>
<evidence type="ECO:0000256" key="2">
    <source>
        <dbReference type="ARBA" id="ARBA00022679"/>
    </source>
</evidence>
<dbReference type="PANTHER" id="PTHR46969:SF1">
    <property type="entry name" value="BIFUNCTIONAL PROTEIN HLDE"/>
    <property type="match status" value="1"/>
</dbReference>
<reference evidence="13 14" key="1">
    <citation type="journal article" date="2019" name="Int. J. Syst. Evol. Microbiol.">
        <title>The Global Catalogue of Microorganisms (GCM) 10K type strain sequencing project: providing services to taxonomists for standard genome sequencing and annotation.</title>
        <authorList>
            <consortium name="The Broad Institute Genomics Platform"/>
            <consortium name="The Broad Institute Genome Sequencing Center for Infectious Disease"/>
            <person name="Wu L."/>
            <person name="Ma J."/>
        </authorList>
    </citation>
    <scope>NUCLEOTIDE SEQUENCE [LARGE SCALE GENOMIC DNA]</scope>
    <source>
        <strain evidence="13 14">JCM 14323</strain>
    </source>
</reference>
<evidence type="ECO:0000256" key="4">
    <source>
        <dbReference type="ARBA" id="ARBA00022741"/>
    </source>
</evidence>
<keyword evidence="14" id="KW-1185">Reference proteome</keyword>
<keyword evidence="2 10" id="KW-0808">Transferase</keyword>